<dbReference type="Proteomes" id="UP000036403">
    <property type="component" value="Unassembled WGS sequence"/>
</dbReference>
<evidence type="ECO:0000256" key="1">
    <source>
        <dbReference type="SAM" id="MobiDB-lite"/>
    </source>
</evidence>
<protein>
    <submittedName>
        <fullName evidence="2">Uncharacterized protein</fullName>
    </submittedName>
</protein>
<comment type="caution">
    <text evidence="2">The sequence shown here is derived from an EMBL/GenBank/DDBJ whole genome shotgun (WGS) entry which is preliminary data.</text>
</comment>
<evidence type="ECO:0000313" key="2">
    <source>
        <dbReference type="EMBL" id="KMQ96481.1"/>
    </source>
</evidence>
<dbReference type="AlphaFoldDB" id="A0A0J7L1E9"/>
<dbReference type="OrthoDB" id="10586740at2759"/>
<evidence type="ECO:0000313" key="3">
    <source>
        <dbReference type="Proteomes" id="UP000036403"/>
    </source>
</evidence>
<feature type="compositionally biased region" description="Acidic residues" evidence="1">
    <location>
        <begin position="39"/>
        <end position="48"/>
    </location>
</feature>
<proteinExistence type="predicted"/>
<gene>
    <name evidence="2" type="ORF">RF55_3230</name>
</gene>
<sequence>MRKQCVIKWYSPVYQDDGNDPVAEDSVVTAAAVAPRDDVGDDDGDADDGDGKSRRKRRKQSRVGPARAPAVDDDEDDAISSPGHPPVLQLLARAPPRRCSRSHSLQTEIGHYD</sequence>
<dbReference type="PaxDb" id="67767-A0A0J7L1E9"/>
<keyword evidence="3" id="KW-1185">Reference proteome</keyword>
<dbReference type="EMBL" id="LBMM01001341">
    <property type="protein sequence ID" value="KMQ96481.1"/>
    <property type="molecule type" value="Genomic_DNA"/>
</dbReference>
<accession>A0A0J7L1E9</accession>
<feature type="region of interest" description="Disordered" evidence="1">
    <location>
        <begin position="32"/>
        <end position="113"/>
    </location>
</feature>
<organism evidence="2 3">
    <name type="scientific">Lasius niger</name>
    <name type="common">Black garden ant</name>
    <dbReference type="NCBI Taxonomy" id="67767"/>
    <lineage>
        <taxon>Eukaryota</taxon>
        <taxon>Metazoa</taxon>
        <taxon>Ecdysozoa</taxon>
        <taxon>Arthropoda</taxon>
        <taxon>Hexapoda</taxon>
        <taxon>Insecta</taxon>
        <taxon>Pterygota</taxon>
        <taxon>Neoptera</taxon>
        <taxon>Endopterygota</taxon>
        <taxon>Hymenoptera</taxon>
        <taxon>Apocrita</taxon>
        <taxon>Aculeata</taxon>
        <taxon>Formicoidea</taxon>
        <taxon>Formicidae</taxon>
        <taxon>Formicinae</taxon>
        <taxon>Lasius</taxon>
        <taxon>Lasius</taxon>
    </lineage>
</organism>
<reference evidence="2 3" key="1">
    <citation type="submission" date="2015-04" db="EMBL/GenBank/DDBJ databases">
        <title>Lasius niger genome sequencing.</title>
        <authorList>
            <person name="Konorov E.A."/>
            <person name="Nikitin M.A."/>
            <person name="Kirill M.V."/>
            <person name="Chang P."/>
        </authorList>
    </citation>
    <scope>NUCLEOTIDE SEQUENCE [LARGE SCALE GENOMIC DNA]</scope>
    <source>
        <tissue evidence="2">Whole</tissue>
    </source>
</reference>
<name>A0A0J7L1E9_LASNI</name>